<dbReference type="Pfam" id="PF01501">
    <property type="entry name" value="Glyco_transf_8"/>
    <property type="match status" value="1"/>
</dbReference>
<dbReference type="EMBL" id="JAQKRA010000004">
    <property type="protein sequence ID" value="MDB6492015.1"/>
    <property type="molecule type" value="Genomic_DNA"/>
</dbReference>
<sequence length="264" mass="30322">MRVFITICTSDSYVPGVLALNRSLKAVESRYPLYLLTTSQLSDTSLTQIKGEGIEVLFDAPITPGAYVRHQNEINGSPNWNNTFFKLRIFGLTQFDKLIYLDSDMIVAANIDYLFDKPHMSAVAAGRGFNPTWRQLNSGLMVIEPDRQMMDDLLKLVTDEPDPGMLNGQGIGDQDIINWYYRTWPENEWLHLPETYNQFVTLIPEYLRSGLLDSFADIKVIHFVGKVKPWAYKSREYLHALARAVRYRSLKEFRAISLFKELLG</sequence>
<dbReference type="Gene3D" id="3.90.550.10">
    <property type="entry name" value="Spore Coat Polysaccharide Biosynthesis Protein SpsA, Chain A"/>
    <property type="match status" value="1"/>
</dbReference>
<name>A0ABD4W8X9_BIFPS</name>
<dbReference type="Proteomes" id="UP001212008">
    <property type="component" value="Unassembled WGS sequence"/>
</dbReference>
<accession>A0ABD4W8X9</accession>
<evidence type="ECO:0000313" key="1">
    <source>
        <dbReference type="EMBL" id="MDB6492015.1"/>
    </source>
</evidence>
<dbReference type="InterPro" id="IPR002495">
    <property type="entry name" value="Glyco_trans_8"/>
</dbReference>
<dbReference type="SUPFAM" id="SSF53448">
    <property type="entry name" value="Nucleotide-diphospho-sugar transferases"/>
    <property type="match status" value="1"/>
</dbReference>
<protein>
    <submittedName>
        <fullName evidence="1">Glycosyltransferase</fullName>
    </submittedName>
</protein>
<dbReference type="InterPro" id="IPR050587">
    <property type="entry name" value="GNT1/Glycosyltrans_8"/>
</dbReference>
<dbReference type="PANTHER" id="PTHR11183">
    <property type="entry name" value="GLYCOGENIN SUBFAMILY MEMBER"/>
    <property type="match status" value="1"/>
</dbReference>
<dbReference type="InterPro" id="IPR029044">
    <property type="entry name" value="Nucleotide-diphossugar_trans"/>
</dbReference>
<dbReference type="AlphaFoldDB" id="A0ABD4W8X9"/>
<dbReference type="RefSeq" id="WP_065435022.1">
    <property type="nucleotide sequence ID" value="NZ_BCYB01000035.1"/>
</dbReference>
<reference evidence="1 2" key="1">
    <citation type="submission" date="2023-01" db="EMBL/GenBank/DDBJ databases">
        <title>Human gut microbiome strain richness.</title>
        <authorList>
            <person name="Chen-Liaw A."/>
        </authorList>
    </citation>
    <scope>NUCLEOTIDE SEQUENCE [LARGE SCALE GENOMIC DNA]</scope>
    <source>
        <strain evidence="1 2">RTP21311st1_C8_RTP21311_201001</strain>
    </source>
</reference>
<comment type="caution">
    <text evidence="1">The sequence shown here is derived from an EMBL/GenBank/DDBJ whole genome shotgun (WGS) entry which is preliminary data.</text>
</comment>
<gene>
    <name evidence="1" type="ORF">PMN70_07380</name>
</gene>
<evidence type="ECO:0000313" key="2">
    <source>
        <dbReference type="Proteomes" id="UP001212008"/>
    </source>
</evidence>
<proteinExistence type="predicted"/>
<organism evidence="1 2">
    <name type="scientific">Bifidobacterium pseudocatenulatum</name>
    <dbReference type="NCBI Taxonomy" id="28026"/>
    <lineage>
        <taxon>Bacteria</taxon>
        <taxon>Bacillati</taxon>
        <taxon>Actinomycetota</taxon>
        <taxon>Actinomycetes</taxon>
        <taxon>Bifidobacteriales</taxon>
        <taxon>Bifidobacteriaceae</taxon>
        <taxon>Bifidobacterium</taxon>
    </lineage>
</organism>